<feature type="transmembrane region" description="Helical" evidence="7">
    <location>
        <begin position="160"/>
        <end position="177"/>
    </location>
</feature>
<dbReference type="InterPro" id="IPR000715">
    <property type="entry name" value="Glycosyl_transferase_4"/>
</dbReference>
<feature type="binding site" evidence="9">
    <location>
        <position position="277"/>
    </location>
    <ligand>
        <name>Mg(2+)</name>
        <dbReference type="ChEBI" id="CHEBI:18420"/>
    </ligand>
</feature>
<keyword evidence="7" id="KW-0573">Peptidoglycan synthesis</keyword>
<dbReference type="KEGG" id="rsin:B6N60_02696"/>
<accession>A0A975T8I0</accession>
<dbReference type="EMBL" id="CP021056">
    <property type="protein sequence ID" value="QXE23994.1"/>
    <property type="molecule type" value="Genomic_DNA"/>
</dbReference>
<evidence type="ECO:0000256" key="6">
    <source>
        <dbReference type="ARBA" id="ARBA00023136"/>
    </source>
</evidence>
<keyword evidence="7" id="KW-1003">Cell membrane</keyword>
<evidence type="ECO:0000256" key="2">
    <source>
        <dbReference type="ARBA" id="ARBA00005583"/>
    </source>
</evidence>
<dbReference type="InterPro" id="IPR003524">
    <property type="entry name" value="PNAcMuramoyl-5peptid_Trfase"/>
</dbReference>
<dbReference type="GO" id="GO:0071555">
    <property type="term" value="P:cell wall organization"/>
    <property type="evidence" value="ECO:0007669"/>
    <property type="project" value="UniProtKB-KW"/>
</dbReference>
<proteinExistence type="inferred from homology"/>
<evidence type="ECO:0000256" key="3">
    <source>
        <dbReference type="ARBA" id="ARBA00022679"/>
    </source>
</evidence>
<dbReference type="PANTHER" id="PTHR22926">
    <property type="entry name" value="PHOSPHO-N-ACETYLMURAMOYL-PENTAPEPTIDE-TRANSFERASE"/>
    <property type="match status" value="1"/>
</dbReference>
<feature type="transmembrane region" description="Helical" evidence="7">
    <location>
        <begin position="20"/>
        <end position="43"/>
    </location>
</feature>
<dbReference type="GO" id="GO:0008360">
    <property type="term" value="P:regulation of cell shape"/>
    <property type="evidence" value="ECO:0007669"/>
    <property type="project" value="UniProtKB-KW"/>
</dbReference>
<dbReference type="AlphaFoldDB" id="A0A975T8I0"/>
<feature type="transmembrane region" description="Helical" evidence="7">
    <location>
        <begin position="223"/>
        <end position="243"/>
    </location>
</feature>
<comment type="catalytic activity">
    <reaction evidence="7">
        <text>UDP-N-acetyl-alpha-D-muramoyl-L-alanyl-gamma-D-glutamyl-meso-2,6-diaminopimeloyl-D-alanyl-D-alanine + di-trans,octa-cis-undecaprenyl phosphate = di-trans,octa-cis-undecaprenyl diphospho-N-acetyl-alpha-D-muramoyl-L-alanyl-D-glutamyl-meso-2,6-diaminopimeloyl-D-alanyl-D-alanine + UMP</text>
        <dbReference type="Rhea" id="RHEA:28386"/>
        <dbReference type="ChEBI" id="CHEBI:57865"/>
        <dbReference type="ChEBI" id="CHEBI:60392"/>
        <dbReference type="ChEBI" id="CHEBI:61386"/>
        <dbReference type="ChEBI" id="CHEBI:61387"/>
        <dbReference type="EC" id="2.7.8.13"/>
    </reaction>
</comment>
<keyword evidence="7" id="KW-0961">Cell wall biogenesis/degradation</keyword>
<reference evidence="10" key="1">
    <citation type="submission" date="2017-04" db="EMBL/GenBank/DDBJ databases">
        <title>Genome deletions in a multicellular cyanobacterial endosymbiont for morphological adaptation in marine diatoms.</title>
        <authorList>
            <person name="Wang Y."/>
            <person name="Gao H."/>
            <person name="Li R."/>
            <person name="Xu X."/>
        </authorList>
    </citation>
    <scope>NUCLEOTIDE SEQUENCE</scope>
    <source>
        <strain evidence="10">FACHB 800</strain>
    </source>
</reference>
<comment type="subcellular location">
    <subcellularLocation>
        <location evidence="7">Cell membrane</location>
        <topology evidence="7">Multi-pass membrane protein</topology>
    </subcellularLocation>
    <subcellularLocation>
        <location evidence="1">Membrane</location>
        <topology evidence="1">Multi-pass membrane protein</topology>
    </subcellularLocation>
</comment>
<keyword evidence="7" id="KW-0132">Cell division</keyword>
<feature type="transmembrane region" description="Helical" evidence="7">
    <location>
        <begin position="286"/>
        <end position="309"/>
    </location>
</feature>
<dbReference type="Proteomes" id="UP000683511">
    <property type="component" value="Chromosome"/>
</dbReference>
<protein>
    <recommendedName>
        <fullName evidence="7 8">Phospho-N-acetylmuramoyl-pentapeptide-transferase</fullName>
        <ecNumber evidence="7 8">2.7.8.13</ecNumber>
    </recommendedName>
    <alternativeName>
        <fullName evidence="7">UDP-MurNAc-pentapeptide phosphotransferase</fullName>
    </alternativeName>
</protein>
<dbReference type="CDD" id="cd06852">
    <property type="entry name" value="GT_MraY"/>
    <property type="match status" value="1"/>
</dbReference>
<feature type="transmembrane region" description="Helical" evidence="7">
    <location>
        <begin position="189"/>
        <end position="211"/>
    </location>
</feature>
<organism evidence="10 11">
    <name type="scientific">Richelia sinica FACHB-800</name>
    <dbReference type="NCBI Taxonomy" id="1357546"/>
    <lineage>
        <taxon>Bacteria</taxon>
        <taxon>Bacillati</taxon>
        <taxon>Cyanobacteriota</taxon>
        <taxon>Cyanophyceae</taxon>
        <taxon>Nostocales</taxon>
        <taxon>Nostocaceae</taxon>
        <taxon>Richelia</taxon>
    </lineage>
</organism>
<dbReference type="NCBIfam" id="TIGR00445">
    <property type="entry name" value="mraY"/>
    <property type="match status" value="1"/>
</dbReference>
<dbReference type="GO" id="GO:0008963">
    <property type="term" value="F:phospho-N-acetylmuramoyl-pentapeptide-transferase activity"/>
    <property type="evidence" value="ECO:0007669"/>
    <property type="project" value="UniProtKB-UniRule"/>
</dbReference>
<evidence type="ECO:0000256" key="9">
    <source>
        <dbReference type="PIRSR" id="PIRSR600715-1"/>
    </source>
</evidence>
<evidence type="ECO:0000313" key="10">
    <source>
        <dbReference type="EMBL" id="QXE23994.1"/>
    </source>
</evidence>
<keyword evidence="11" id="KW-1185">Reference proteome</keyword>
<feature type="binding site" evidence="9">
    <location>
        <position position="218"/>
    </location>
    <ligand>
        <name>Mg(2+)</name>
        <dbReference type="ChEBI" id="CHEBI:18420"/>
    </ligand>
</feature>
<comment type="cofactor">
    <cofactor evidence="7 9">
        <name>Mg(2+)</name>
        <dbReference type="ChEBI" id="CHEBI:18420"/>
    </cofactor>
</comment>
<feature type="transmembrane region" description="Helical" evidence="7">
    <location>
        <begin position="249"/>
        <end position="265"/>
    </location>
</feature>
<dbReference type="GO" id="GO:0009252">
    <property type="term" value="P:peptidoglycan biosynthetic process"/>
    <property type="evidence" value="ECO:0007669"/>
    <property type="project" value="UniProtKB-UniRule"/>
</dbReference>
<keyword evidence="7 9" id="KW-0479">Metal-binding</keyword>
<keyword evidence="7" id="KW-0131">Cell cycle</keyword>
<keyword evidence="6 7" id="KW-0472">Membrane</keyword>
<evidence type="ECO:0000256" key="4">
    <source>
        <dbReference type="ARBA" id="ARBA00022692"/>
    </source>
</evidence>
<dbReference type="PROSITE" id="PS01347">
    <property type="entry name" value="MRAY_1"/>
    <property type="match status" value="1"/>
</dbReference>
<evidence type="ECO:0000256" key="8">
    <source>
        <dbReference type="NCBIfam" id="TIGR00445"/>
    </source>
</evidence>
<dbReference type="PANTHER" id="PTHR22926:SF5">
    <property type="entry name" value="PHOSPHO-N-ACETYLMURAMOYL-PENTAPEPTIDE-TRANSFERASE HOMOLOG"/>
    <property type="match status" value="1"/>
</dbReference>
<feature type="transmembrane region" description="Helical" evidence="7">
    <location>
        <begin position="352"/>
        <end position="373"/>
    </location>
</feature>
<dbReference type="HAMAP" id="MF_00038">
    <property type="entry name" value="MraY"/>
    <property type="match status" value="1"/>
</dbReference>
<dbReference type="GO" id="GO:0005886">
    <property type="term" value="C:plasma membrane"/>
    <property type="evidence" value="ECO:0007669"/>
    <property type="project" value="UniProtKB-SubCell"/>
</dbReference>
<sequence length="375" mass="39849">MWSEGKFFVDAKLSPDQGLNISGIGLASLLALLLTTAALILDWMGNRIPWQATSLTLPMVLCALGVAVLGQWVIPLLQALKTGQIIREDGPQAHLKKAGTPTMGGIFFIPVAVVVACIAANFAQDVVAVSALTLSYGLIGWIDDWQILRRKSNKGISPRMKLALQIAFALIFCLWLMSSRETNITNISLPWLGLSLPLGFLFWPVAGFVLVAESNATNLTDGIDGLAAGTVAIAIFALGALISPTSPELMIFCAALSGSCLGFLAHNRNPARVFMGDTGSLALGGALASVALLTNTLVALFILSGIFFVETLSVMAQVSYYKATKGPDGKGKRLLKMAPLHHHLELSGWTELQVVAAFYVISAVLALICITTIKM</sequence>
<keyword evidence="3 7" id="KW-0808">Transferase</keyword>
<feature type="transmembrane region" description="Helical" evidence="7">
    <location>
        <begin position="106"/>
        <end position="139"/>
    </location>
</feature>
<dbReference type="GO" id="GO:0051301">
    <property type="term" value="P:cell division"/>
    <property type="evidence" value="ECO:0007669"/>
    <property type="project" value="UniProtKB-KW"/>
</dbReference>
<keyword evidence="5 7" id="KW-1133">Transmembrane helix</keyword>
<gene>
    <name evidence="7" type="primary">mraY</name>
    <name evidence="10" type="ORF">B6N60_02696</name>
</gene>
<comment type="function">
    <text evidence="7">Catalyzes the initial step of the lipid cycle reactions in the biosynthesis of the cell wall peptidoglycan: transfers peptidoglycan precursor phospho-MurNAc-pentapeptide from UDP-MurNAc-pentapeptide onto the lipid carrier undecaprenyl phosphate, yielding undecaprenyl-pyrophosphoryl-MurNAc-pentapeptide, known as lipid I.</text>
</comment>
<feature type="transmembrane region" description="Helical" evidence="7">
    <location>
        <begin position="55"/>
        <end position="74"/>
    </location>
</feature>
<name>A0A975T8I0_9NOST</name>
<evidence type="ECO:0000256" key="5">
    <source>
        <dbReference type="ARBA" id="ARBA00022989"/>
    </source>
</evidence>
<keyword evidence="4 7" id="KW-0812">Transmembrane</keyword>
<evidence type="ECO:0000313" key="11">
    <source>
        <dbReference type="Proteomes" id="UP000683511"/>
    </source>
</evidence>
<dbReference type="InterPro" id="IPR018480">
    <property type="entry name" value="PNAcMuramoyl-5peptid_Trfase_CS"/>
</dbReference>
<dbReference type="Pfam" id="PF10555">
    <property type="entry name" value="MraY_sig1"/>
    <property type="match status" value="1"/>
</dbReference>
<keyword evidence="7" id="KW-0133">Cell shape</keyword>
<comment type="similarity">
    <text evidence="2 7">Belongs to the glycosyltransferase 4 family. MraY subfamily.</text>
</comment>
<dbReference type="EC" id="2.7.8.13" evidence="7 8"/>
<evidence type="ECO:0000256" key="1">
    <source>
        <dbReference type="ARBA" id="ARBA00004141"/>
    </source>
</evidence>
<dbReference type="GO" id="GO:0046872">
    <property type="term" value="F:metal ion binding"/>
    <property type="evidence" value="ECO:0007669"/>
    <property type="project" value="UniProtKB-KW"/>
</dbReference>
<evidence type="ECO:0000256" key="7">
    <source>
        <dbReference type="HAMAP-Rule" id="MF_00038"/>
    </source>
</evidence>
<comment type="pathway">
    <text evidence="7">Cell wall biogenesis; peptidoglycan biosynthesis.</text>
</comment>
<dbReference type="PROSITE" id="PS01348">
    <property type="entry name" value="MRAY_2"/>
    <property type="match status" value="1"/>
</dbReference>
<dbReference type="Pfam" id="PF00953">
    <property type="entry name" value="Glycos_transf_4"/>
    <property type="match status" value="1"/>
</dbReference>
<keyword evidence="7 9" id="KW-0460">Magnesium</keyword>